<reference evidence="2" key="2">
    <citation type="journal article" date="2017" name="Nat. Plants">
        <title>The Aegilops tauschii genome reveals multiple impacts of transposons.</title>
        <authorList>
            <person name="Zhao G."/>
            <person name="Zou C."/>
            <person name="Li K."/>
            <person name="Wang K."/>
            <person name="Li T."/>
            <person name="Gao L."/>
            <person name="Zhang X."/>
            <person name="Wang H."/>
            <person name="Yang Z."/>
            <person name="Liu X."/>
            <person name="Jiang W."/>
            <person name="Mao L."/>
            <person name="Kong X."/>
            <person name="Jiao Y."/>
            <person name="Jia J."/>
        </authorList>
    </citation>
    <scope>NUCLEOTIDE SEQUENCE [LARGE SCALE GENOMIC DNA]</scope>
    <source>
        <strain evidence="2">cv. AL8/78</strain>
    </source>
</reference>
<evidence type="ECO:0000313" key="1">
    <source>
        <dbReference type="EnsemblPlants" id="AET6Gv20756000.19"/>
    </source>
</evidence>
<reference evidence="1" key="4">
    <citation type="submission" date="2019-03" db="UniProtKB">
        <authorList>
            <consortium name="EnsemblPlants"/>
        </authorList>
    </citation>
    <scope>IDENTIFICATION</scope>
</reference>
<keyword evidence="2" id="KW-1185">Reference proteome</keyword>
<protein>
    <submittedName>
        <fullName evidence="1">Uncharacterized protein</fullName>
    </submittedName>
</protein>
<accession>A0A453PJJ0</accession>
<evidence type="ECO:0000313" key="2">
    <source>
        <dbReference type="Proteomes" id="UP000015105"/>
    </source>
</evidence>
<name>A0A453PJJ0_AEGTS</name>
<sequence>MRSSRMCFYLASSREFLCKDGTPNPLLFSLPLNKMSSDVYC</sequence>
<organism evidence="1 2">
    <name type="scientific">Aegilops tauschii subsp. strangulata</name>
    <name type="common">Goatgrass</name>
    <dbReference type="NCBI Taxonomy" id="200361"/>
    <lineage>
        <taxon>Eukaryota</taxon>
        <taxon>Viridiplantae</taxon>
        <taxon>Streptophyta</taxon>
        <taxon>Embryophyta</taxon>
        <taxon>Tracheophyta</taxon>
        <taxon>Spermatophyta</taxon>
        <taxon>Magnoliopsida</taxon>
        <taxon>Liliopsida</taxon>
        <taxon>Poales</taxon>
        <taxon>Poaceae</taxon>
        <taxon>BOP clade</taxon>
        <taxon>Pooideae</taxon>
        <taxon>Triticodae</taxon>
        <taxon>Triticeae</taxon>
        <taxon>Triticinae</taxon>
        <taxon>Aegilops</taxon>
    </lineage>
</organism>
<dbReference type="Proteomes" id="UP000015105">
    <property type="component" value="Chromosome 6D"/>
</dbReference>
<dbReference type="EnsemblPlants" id="AET6Gv20756000.19">
    <property type="protein sequence ID" value="AET6Gv20756000.19"/>
    <property type="gene ID" value="AET6Gv20756000"/>
</dbReference>
<reference evidence="1" key="3">
    <citation type="journal article" date="2017" name="Nature">
        <title>Genome sequence of the progenitor of the wheat D genome Aegilops tauschii.</title>
        <authorList>
            <person name="Luo M.C."/>
            <person name="Gu Y.Q."/>
            <person name="Puiu D."/>
            <person name="Wang H."/>
            <person name="Twardziok S.O."/>
            <person name="Deal K.R."/>
            <person name="Huo N."/>
            <person name="Zhu T."/>
            <person name="Wang L."/>
            <person name="Wang Y."/>
            <person name="McGuire P.E."/>
            <person name="Liu S."/>
            <person name="Long H."/>
            <person name="Ramasamy R.K."/>
            <person name="Rodriguez J.C."/>
            <person name="Van S.L."/>
            <person name="Yuan L."/>
            <person name="Wang Z."/>
            <person name="Xia Z."/>
            <person name="Xiao L."/>
            <person name="Anderson O.D."/>
            <person name="Ouyang S."/>
            <person name="Liang Y."/>
            <person name="Zimin A.V."/>
            <person name="Pertea G."/>
            <person name="Qi P."/>
            <person name="Bennetzen J.L."/>
            <person name="Dai X."/>
            <person name="Dawson M.W."/>
            <person name="Muller H.G."/>
            <person name="Kugler K."/>
            <person name="Rivarola-Duarte L."/>
            <person name="Spannagl M."/>
            <person name="Mayer K.F.X."/>
            <person name="Lu F.H."/>
            <person name="Bevan M.W."/>
            <person name="Leroy P."/>
            <person name="Li P."/>
            <person name="You F.M."/>
            <person name="Sun Q."/>
            <person name="Liu Z."/>
            <person name="Lyons E."/>
            <person name="Wicker T."/>
            <person name="Salzberg S.L."/>
            <person name="Devos K.M."/>
            <person name="Dvorak J."/>
        </authorList>
    </citation>
    <scope>NUCLEOTIDE SEQUENCE [LARGE SCALE GENOMIC DNA]</scope>
    <source>
        <strain evidence="1">cv. AL8/78</strain>
    </source>
</reference>
<reference evidence="2" key="1">
    <citation type="journal article" date="2014" name="Science">
        <title>Ancient hybridizations among the ancestral genomes of bread wheat.</title>
        <authorList>
            <consortium name="International Wheat Genome Sequencing Consortium,"/>
            <person name="Marcussen T."/>
            <person name="Sandve S.R."/>
            <person name="Heier L."/>
            <person name="Spannagl M."/>
            <person name="Pfeifer M."/>
            <person name="Jakobsen K.S."/>
            <person name="Wulff B.B."/>
            <person name="Steuernagel B."/>
            <person name="Mayer K.F."/>
            <person name="Olsen O.A."/>
        </authorList>
    </citation>
    <scope>NUCLEOTIDE SEQUENCE [LARGE SCALE GENOMIC DNA]</scope>
    <source>
        <strain evidence="2">cv. AL8/78</strain>
    </source>
</reference>
<dbReference type="AlphaFoldDB" id="A0A453PJJ0"/>
<proteinExistence type="predicted"/>
<reference evidence="1" key="5">
    <citation type="journal article" date="2021" name="G3 (Bethesda)">
        <title>Aegilops tauschii genome assembly Aet v5.0 features greater sequence contiguity and improved annotation.</title>
        <authorList>
            <person name="Wang L."/>
            <person name="Zhu T."/>
            <person name="Rodriguez J.C."/>
            <person name="Deal K.R."/>
            <person name="Dubcovsky J."/>
            <person name="McGuire P.E."/>
            <person name="Lux T."/>
            <person name="Spannagl M."/>
            <person name="Mayer K.F.X."/>
            <person name="Baldrich P."/>
            <person name="Meyers B.C."/>
            <person name="Huo N."/>
            <person name="Gu Y.Q."/>
            <person name="Zhou H."/>
            <person name="Devos K.M."/>
            <person name="Bennetzen J.L."/>
            <person name="Unver T."/>
            <person name="Budak H."/>
            <person name="Gulick P.J."/>
            <person name="Galiba G."/>
            <person name="Kalapos B."/>
            <person name="Nelson D.R."/>
            <person name="Li P."/>
            <person name="You F.M."/>
            <person name="Luo M.C."/>
            <person name="Dvorak J."/>
        </authorList>
    </citation>
    <scope>NUCLEOTIDE SEQUENCE [LARGE SCALE GENOMIC DNA]</scope>
    <source>
        <strain evidence="1">cv. AL8/78</strain>
    </source>
</reference>
<dbReference type="Gramene" id="AET6Gv20756000.19">
    <property type="protein sequence ID" value="AET6Gv20756000.19"/>
    <property type="gene ID" value="AET6Gv20756000"/>
</dbReference>